<dbReference type="InterPro" id="IPR011761">
    <property type="entry name" value="ATP-grasp"/>
</dbReference>
<comment type="catalytic activity">
    <reaction evidence="9">
        <text>hydrogencarbonate + L-glutamine + 2 ATP + H2O = carbamoyl phosphate + L-glutamate + 2 ADP + phosphate + 2 H(+)</text>
        <dbReference type="Rhea" id="RHEA:18633"/>
        <dbReference type="ChEBI" id="CHEBI:15377"/>
        <dbReference type="ChEBI" id="CHEBI:15378"/>
        <dbReference type="ChEBI" id="CHEBI:17544"/>
        <dbReference type="ChEBI" id="CHEBI:29985"/>
        <dbReference type="ChEBI" id="CHEBI:30616"/>
        <dbReference type="ChEBI" id="CHEBI:43474"/>
        <dbReference type="ChEBI" id="CHEBI:58228"/>
        <dbReference type="ChEBI" id="CHEBI:58359"/>
        <dbReference type="ChEBI" id="CHEBI:456216"/>
        <dbReference type="EC" id="6.3.5.5"/>
    </reaction>
</comment>
<feature type="binding site" evidence="9">
    <location>
        <position position="284"/>
    </location>
    <ligand>
        <name>Mn(2+)</name>
        <dbReference type="ChEBI" id="CHEBI:29035"/>
        <label>1</label>
    </ligand>
</feature>
<evidence type="ECO:0000313" key="12">
    <source>
        <dbReference type="Proteomes" id="UP001223586"/>
    </source>
</evidence>
<feature type="binding site" evidence="9">
    <location>
        <position position="215"/>
    </location>
    <ligand>
        <name>ATP</name>
        <dbReference type="ChEBI" id="CHEBI:30616"/>
        <label>1</label>
    </ligand>
</feature>
<dbReference type="PROSITE" id="PS00866">
    <property type="entry name" value="CPSASE_1"/>
    <property type="match status" value="2"/>
</dbReference>
<comment type="pathway">
    <text evidence="9">Pyrimidine metabolism; UMP biosynthesis via de novo pathway; (S)-dihydroorotate from bicarbonate: step 1/3.</text>
</comment>
<dbReference type="InterPro" id="IPR005483">
    <property type="entry name" value="CPSase_dom"/>
</dbReference>
<feature type="binding site" evidence="9">
    <location>
        <position position="300"/>
    </location>
    <ligand>
        <name>Mn(2+)</name>
        <dbReference type="ChEBI" id="CHEBI:29035"/>
        <label>2</label>
    </ligand>
</feature>
<dbReference type="RefSeq" id="WP_307229589.1">
    <property type="nucleotide sequence ID" value="NZ_JAUSTT010000012.1"/>
</dbReference>
<dbReference type="SMART" id="SM01209">
    <property type="entry name" value="GARS_A"/>
    <property type="match status" value="1"/>
</dbReference>
<dbReference type="HAMAP" id="MF_01210_B">
    <property type="entry name" value="CPSase_L_chain_B"/>
    <property type="match status" value="1"/>
</dbReference>
<protein>
    <recommendedName>
        <fullName evidence="9">Carbamoyl phosphate synthase large chain</fullName>
        <ecNumber evidence="9">6.3.4.16</ecNumber>
        <ecNumber evidence="9">6.3.5.5</ecNumber>
    </recommendedName>
    <alternativeName>
        <fullName evidence="9">Carbamoyl phosphate synthetase ammonia chain</fullName>
    </alternativeName>
</protein>
<dbReference type="Proteomes" id="UP001223586">
    <property type="component" value="Unassembled WGS sequence"/>
</dbReference>
<feature type="region of interest" description="Carboxyphosphate synthetic domain" evidence="9">
    <location>
        <begin position="1"/>
        <end position="401"/>
    </location>
</feature>
<comment type="caution">
    <text evidence="9">Lacks conserved residue(s) required for the propagation of feature annotation.</text>
</comment>
<evidence type="ECO:0000256" key="3">
    <source>
        <dbReference type="ARBA" id="ARBA00022598"/>
    </source>
</evidence>
<dbReference type="PROSITE" id="PS00867">
    <property type="entry name" value="CPSASE_2"/>
    <property type="match status" value="2"/>
</dbReference>
<dbReference type="PROSITE" id="PS50975">
    <property type="entry name" value="ATP_GRASP"/>
    <property type="match status" value="2"/>
</dbReference>
<feature type="binding site" evidence="9">
    <location>
        <position position="819"/>
    </location>
    <ligand>
        <name>Mn(2+)</name>
        <dbReference type="ChEBI" id="CHEBI:29035"/>
        <label>3</label>
    </ligand>
</feature>
<evidence type="ECO:0000259" key="10">
    <source>
        <dbReference type="PROSITE" id="PS50975"/>
    </source>
</evidence>
<dbReference type="InterPro" id="IPR036897">
    <property type="entry name" value="CarbamoylP_synth_lsu_oligo_sf"/>
</dbReference>
<name>A0ABT9WT92_9BACI</name>
<dbReference type="InterPro" id="IPR016185">
    <property type="entry name" value="PreATP-grasp_dom_sf"/>
</dbReference>
<accession>A0ABT9WT92</accession>
<feature type="binding site" evidence="9">
    <location>
        <position position="241"/>
    </location>
    <ligand>
        <name>ATP</name>
        <dbReference type="ChEBI" id="CHEBI:30616"/>
        <label>1</label>
    </ligand>
</feature>
<feature type="domain" description="ATP-grasp" evidence="10">
    <location>
        <begin position="675"/>
        <end position="860"/>
    </location>
</feature>
<evidence type="ECO:0000256" key="7">
    <source>
        <dbReference type="ARBA" id="ARBA00022975"/>
    </source>
</evidence>
<feature type="binding site" evidence="9">
    <location>
        <position position="833"/>
    </location>
    <ligand>
        <name>Mg(2+)</name>
        <dbReference type="ChEBI" id="CHEBI:18420"/>
        <label>4</label>
    </ligand>
</feature>
<feature type="binding site" evidence="9">
    <location>
        <position position="745"/>
    </location>
    <ligand>
        <name>ATP</name>
        <dbReference type="ChEBI" id="CHEBI:30616"/>
        <label>2</label>
    </ligand>
</feature>
<dbReference type="PRINTS" id="PR00098">
    <property type="entry name" value="CPSASE"/>
</dbReference>
<dbReference type="InterPro" id="IPR006275">
    <property type="entry name" value="CPSase_lsu"/>
</dbReference>
<dbReference type="EC" id="6.3.4.16" evidence="9"/>
<feature type="binding site" evidence="9">
    <location>
        <position position="831"/>
    </location>
    <ligand>
        <name>Mg(2+)</name>
        <dbReference type="ChEBI" id="CHEBI:18420"/>
        <label>3</label>
    </ligand>
</feature>
<dbReference type="NCBIfam" id="NF009455">
    <property type="entry name" value="PRK12815.1"/>
    <property type="match status" value="1"/>
</dbReference>
<evidence type="ECO:0000256" key="8">
    <source>
        <dbReference type="ARBA" id="ARBA00047359"/>
    </source>
</evidence>
<proteinExistence type="inferred from homology"/>
<feature type="binding site" evidence="9">
    <location>
        <position position="298"/>
    </location>
    <ligand>
        <name>Mn(2+)</name>
        <dbReference type="ChEBI" id="CHEBI:29035"/>
        <label>1</label>
    </ligand>
</feature>
<dbReference type="InterPro" id="IPR005480">
    <property type="entry name" value="CPSase_lsu_oligo"/>
</dbReference>
<feature type="binding site" evidence="9">
    <location>
        <position position="298"/>
    </location>
    <ligand>
        <name>Mg(2+)</name>
        <dbReference type="ChEBI" id="CHEBI:18420"/>
        <label>2</label>
    </ligand>
</feature>
<comment type="cofactor">
    <cofactor evidence="9">
        <name>Mg(2+)</name>
        <dbReference type="ChEBI" id="CHEBI:18420"/>
    </cofactor>
    <cofactor evidence="9">
        <name>Mn(2+)</name>
        <dbReference type="ChEBI" id="CHEBI:29035"/>
    </cofactor>
    <text evidence="9">Binds 4 Mg(2+) or Mn(2+) ions per subunit.</text>
</comment>
<feature type="binding site" evidence="9">
    <location>
        <position position="300"/>
    </location>
    <ligand>
        <name>Mg(2+)</name>
        <dbReference type="ChEBI" id="CHEBI:18420"/>
        <label>2</label>
    </ligand>
</feature>
<feature type="binding site" evidence="9">
    <location>
        <position position="776"/>
    </location>
    <ligand>
        <name>ATP</name>
        <dbReference type="ChEBI" id="CHEBI:30616"/>
        <label>2</label>
    </ligand>
</feature>
<keyword evidence="12" id="KW-1185">Reference proteome</keyword>
<dbReference type="PANTHER" id="PTHR11405">
    <property type="entry name" value="CARBAMOYLTRANSFERASE FAMILY MEMBER"/>
    <property type="match status" value="1"/>
</dbReference>
<feature type="binding site" evidence="9">
    <location>
        <position position="298"/>
    </location>
    <ligand>
        <name>Mn(2+)</name>
        <dbReference type="ChEBI" id="CHEBI:29035"/>
        <label>2</label>
    </ligand>
</feature>
<feature type="binding site" evidence="9">
    <location>
        <position position="175"/>
    </location>
    <ligand>
        <name>ATP</name>
        <dbReference type="ChEBI" id="CHEBI:30616"/>
        <label>1</label>
    </ligand>
</feature>
<feature type="binding site" evidence="9">
    <location>
        <position position="210"/>
    </location>
    <ligand>
        <name>ATP</name>
        <dbReference type="ChEBI" id="CHEBI:30616"/>
        <label>1</label>
    </ligand>
</feature>
<feature type="binding site" evidence="9">
    <location>
        <position position="298"/>
    </location>
    <ligand>
        <name>ATP</name>
        <dbReference type="ChEBI" id="CHEBI:30616"/>
        <label>1</label>
    </ligand>
</feature>
<dbReference type="Pfam" id="PF25596">
    <property type="entry name" value="CPSase_L_D1"/>
    <property type="match status" value="2"/>
</dbReference>
<feature type="binding site" evidence="9">
    <location>
        <position position="284"/>
    </location>
    <ligand>
        <name>ATP</name>
        <dbReference type="ChEBI" id="CHEBI:30616"/>
        <label>1</label>
    </ligand>
</feature>
<comment type="pathway">
    <text evidence="9">Amino-acid biosynthesis; L-arginine biosynthesis; carbamoyl phosphate from bicarbonate: step 1/1.</text>
</comment>
<feature type="binding site" evidence="9">
    <location>
        <position position="243"/>
    </location>
    <ligand>
        <name>ATP</name>
        <dbReference type="ChEBI" id="CHEBI:30616"/>
        <label>1</label>
    </ligand>
</feature>
<dbReference type="SUPFAM" id="SSF52440">
    <property type="entry name" value="PreATP-grasp domain"/>
    <property type="match status" value="2"/>
</dbReference>
<feature type="binding site" evidence="9">
    <location>
        <position position="778"/>
    </location>
    <ligand>
        <name>ATP</name>
        <dbReference type="ChEBI" id="CHEBI:30616"/>
        <label>2</label>
    </ligand>
</feature>
<feature type="binding site" evidence="9">
    <location>
        <position position="779"/>
    </location>
    <ligand>
        <name>ATP</name>
        <dbReference type="ChEBI" id="CHEBI:30616"/>
        <label>2</label>
    </ligand>
</feature>
<feature type="binding site" evidence="9">
    <location>
        <position position="819"/>
    </location>
    <ligand>
        <name>Mg(2+)</name>
        <dbReference type="ChEBI" id="CHEBI:18420"/>
        <label>3</label>
    </ligand>
</feature>
<feature type="binding site" evidence="9">
    <location>
        <position position="831"/>
    </location>
    <ligand>
        <name>Mn(2+)</name>
        <dbReference type="ChEBI" id="CHEBI:29035"/>
        <label>3</label>
    </ligand>
</feature>
<comment type="subunit">
    <text evidence="9">Composed of two chains; the small (or glutamine) chain promotes the hydrolysis of glutamine to ammonia, which is used by the large (or ammonia) chain to synthesize carbamoyl phosphate. Tetramer of heterodimers (alpha,beta)4.</text>
</comment>
<feature type="binding site" evidence="9">
    <location>
        <position position="777"/>
    </location>
    <ligand>
        <name>ATP</name>
        <dbReference type="ChEBI" id="CHEBI:30616"/>
        <label>2</label>
    </ligand>
</feature>
<comment type="function">
    <text evidence="9">Large subunit of the glutamine-dependent carbamoyl phosphate synthetase (CPSase). CPSase catalyzes the formation of carbamoyl phosphate from the ammonia moiety of glutamine, carbonate, and phosphate donated by ATP, constituting the first step of 2 biosynthetic pathways, one leading to arginine and/or urea and the other to pyrimidine nucleotides. The large subunit (synthetase) binds the substrates ammonia (free or transferred from glutamine from the small subunit), hydrogencarbonate and ATP and carries out an ATP-coupled ligase reaction, activating hydrogencarbonate by forming carboxy phosphate which reacts with ammonia to form carbamoyl phosphate.</text>
</comment>
<feature type="binding site" evidence="9">
    <location>
        <position position="711"/>
    </location>
    <ligand>
        <name>ATP</name>
        <dbReference type="ChEBI" id="CHEBI:30616"/>
        <label>2</label>
    </ligand>
</feature>
<evidence type="ECO:0000256" key="6">
    <source>
        <dbReference type="ARBA" id="ARBA00022840"/>
    </source>
</evidence>
<comment type="caution">
    <text evidence="11">The sequence shown here is derived from an EMBL/GenBank/DDBJ whole genome shotgun (WGS) entry which is preliminary data.</text>
</comment>
<feature type="binding site" evidence="9">
    <location>
        <position position="831"/>
    </location>
    <ligand>
        <name>ATP</name>
        <dbReference type="ChEBI" id="CHEBI:30616"/>
        <label>2</label>
    </ligand>
</feature>
<evidence type="ECO:0000313" key="11">
    <source>
        <dbReference type="EMBL" id="MDQ0176442.1"/>
    </source>
</evidence>
<keyword evidence="9" id="KW-0677">Repeat</keyword>
<feature type="binding site" evidence="9">
    <location>
        <position position="833"/>
    </location>
    <ligand>
        <name>Mn(2+)</name>
        <dbReference type="ChEBI" id="CHEBI:29035"/>
        <label>4</label>
    </ligand>
</feature>
<comment type="similarity">
    <text evidence="1 9">Belongs to the CarB family.</text>
</comment>
<dbReference type="SMART" id="SM01096">
    <property type="entry name" value="CPSase_L_D3"/>
    <property type="match status" value="1"/>
</dbReference>
<reference evidence="11 12" key="1">
    <citation type="submission" date="2023-07" db="EMBL/GenBank/DDBJ databases">
        <title>Genomic Encyclopedia of Type Strains, Phase IV (KMG-IV): sequencing the most valuable type-strain genomes for metagenomic binning, comparative biology and taxonomic classification.</title>
        <authorList>
            <person name="Goeker M."/>
        </authorList>
    </citation>
    <scope>NUCLEOTIDE SEQUENCE [LARGE SCALE GENOMIC DNA]</scope>
    <source>
        <strain evidence="11 12">DSM 23837</strain>
    </source>
</reference>
<keyword evidence="7 9" id="KW-0665">Pyrimidine biosynthesis</keyword>
<keyword evidence="2 9" id="KW-0055">Arginine biosynthesis</keyword>
<dbReference type="InterPro" id="IPR005479">
    <property type="entry name" value="CPAse_ATP-bd"/>
</dbReference>
<dbReference type="SUPFAM" id="SSF48108">
    <property type="entry name" value="Carbamoyl phosphate synthetase, large subunit connection domain"/>
    <property type="match status" value="1"/>
</dbReference>
<comment type="domain">
    <text evidence="9">The large subunit is composed of 2 ATP-grasp domains that are involved in binding the 2 ATP molecules needed for carbamoyl phosphate synthesis. The N-terminal ATP-grasp domain (referred to as the carboxyphosphate synthetic component) catalyzes the ATP-dependent phosphorylation of hydrogencarbonate to carboxyphosphate and the subsequent nucleophilic attack by ammonia to form a carbamate intermediate. The C-terminal ATP-grasp domain (referred to as the carbamoyl phosphate synthetic component) then catalyzes the phosphorylation of carbamate with the second ATP to form the end product carbamoyl phosphate. The reactive and unstable enzyme intermediates are sequentially channeled from one active site to the next through the interior of the protein over a distance of at least 96 A.</text>
</comment>
<evidence type="ECO:0000256" key="5">
    <source>
        <dbReference type="ARBA" id="ARBA00022741"/>
    </source>
</evidence>
<keyword evidence="5 9" id="KW-0547">Nucleotide-binding</keyword>
<dbReference type="PANTHER" id="PTHR11405:SF53">
    <property type="entry name" value="CARBAMOYL-PHOSPHATE SYNTHASE [AMMONIA], MITOCHONDRIAL"/>
    <property type="match status" value="1"/>
</dbReference>
<feature type="binding site" evidence="9">
    <location>
        <position position="831"/>
    </location>
    <ligand>
        <name>Mg(2+)</name>
        <dbReference type="ChEBI" id="CHEBI:18420"/>
        <label>4</label>
    </ligand>
</feature>
<dbReference type="SUPFAM" id="SSF56059">
    <property type="entry name" value="Glutathione synthetase ATP-binding domain-like"/>
    <property type="match status" value="2"/>
</dbReference>
<comment type="catalytic activity">
    <reaction evidence="8 9">
        <text>hydrogencarbonate + NH4(+) + 2 ATP = carbamoyl phosphate + 2 ADP + phosphate + 2 H(+)</text>
        <dbReference type="Rhea" id="RHEA:18029"/>
        <dbReference type="ChEBI" id="CHEBI:15378"/>
        <dbReference type="ChEBI" id="CHEBI:17544"/>
        <dbReference type="ChEBI" id="CHEBI:28938"/>
        <dbReference type="ChEBI" id="CHEBI:30616"/>
        <dbReference type="ChEBI" id="CHEBI:43474"/>
        <dbReference type="ChEBI" id="CHEBI:58228"/>
        <dbReference type="ChEBI" id="CHEBI:456216"/>
        <dbReference type="EC" id="6.3.4.16"/>
    </reaction>
</comment>
<evidence type="ECO:0000256" key="2">
    <source>
        <dbReference type="ARBA" id="ARBA00022571"/>
    </source>
</evidence>
<feature type="domain" description="ATP-grasp" evidence="10">
    <location>
        <begin position="133"/>
        <end position="327"/>
    </location>
</feature>
<dbReference type="NCBIfam" id="NF003671">
    <property type="entry name" value="PRK05294.1"/>
    <property type="match status" value="1"/>
</dbReference>
<dbReference type="Gene3D" id="3.40.50.20">
    <property type="match status" value="2"/>
</dbReference>
<feature type="binding site" evidence="9">
    <location>
        <position position="819"/>
    </location>
    <ligand>
        <name>ATP</name>
        <dbReference type="ChEBI" id="CHEBI:30616"/>
        <label>2</label>
    </ligand>
</feature>
<feature type="binding site" evidence="9">
    <location>
        <position position="298"/>
    </location>
    <ligand>
        <name>Mg(2+)</name>
        <dbReference type="ChEBI" id="CHEBI:18420"/>
        <label>1</label>
    </ligand>
</feature>
<dbReference type="Pfam" id="PF02786">
    <property type="entry name" value="CPSase_L_D2"/>
    <property type="match status" value="2"/>
</dbReference>
<dbReference type="EMBL" id="JAUSTT010000012">
    <property type="protein sequence ID" value="MDQ0176442.1"/>
    <property type="molecule type" value="Genomic_DNA"/>
</dbReference>
<dbReference type="Pfam" id="PF02787">
    <property type="entry name" value="CPSase_L_D3"/>
    <property type="match status" value="1"/>
</dbReference>
<feature type="binding site" evidence="9">
    <location>
        <position position="169"/>
    </location>
    <ligand>
        <name>ATP</name>
        <dbReference type="ChEBI" id="CHEBI:30616"/>
        <label>1</label>
    </ligand>
</feature>
<keyword evidence="4 9" id="KW-0028">Amino-acid biosynthesis</keyword>
<evidence type="ECO:0000256" key="1">
    <source>
        <dbReference type="ARBA" id="ARBA00009799"/>
    </source>
</evidence>
<gene>
    <name evidence="9" type="primary">carB</name>
    <name evidence="11" type="ORF">J2S08_002286</name>
</gene>
<feature type="region of interest" description="Allosteric domain" evidence="9">
    <location>
        <begin position="924"/>
        <end position="1035"/>
    </location>
</feature>
<evidence type="ECO:0000256" key="4">
    <source>
        <dbReference type="ARBA" id="ARBA00022605"/>
    </source>
</evidence>
<feature type="binding site" evidence="9">
    <location>
        <position position="129"/>
    </location>
    <ligand>
        <name>ATP</name>
        <dbReference type="ChEBI" id="CHEBI:30616"/>
        <label>1</label>
    </ligand>
</feature>
<evidence type="ECO:0000256" key="9">
    <source>
        <dbReference type="HAMAP-Rule" id="MF_01210"/>
    </source>
</evidence>
<keyword evidence="3 9" id="KW-0436">Ligase</keyword>
<dbReference type="NCBIfam" id="TIGR01369">
    <property type="entry name" value="CPSaseII_lrg"/>
    <property type="match status" value="1"/>
</dbReference>
<organism evidence="11 12">
    <name type="scientific">Bacillus chungangensis</name>
    <dbReference type="NCBI Taxonomy" id="587633"/>
    <lineage>
        <taxon>Bacteria</taxon>
        <taxon>Bacillati</taxon>
        <taxon>Bacillota</taxon>
        <taxon>Bacilli</taxon>
        <taxon>Bacillales</taxon>
        <taxon>Bacillaceae</taxon>
        <taxon>Bacillus</taxon>
    </lineage>
</organism>
<sequence length="1035" mass="115013">MPKQATYKKVLVIGSGPIVIGQAAEFDYAGTQGCMALKEEGCHVVLVNNNPATMMTDEVFADTVYFEPLTIASLTEIIKKERPDGILGTLGGQTGLNLTVELYKKGILKKFGVEMLGTSAESIIKGEDREAFRNLMFELGEPVPESAIITTIEEAIHFANNVGYPIIIRPAYTLGGAGGGIVYKKTDLLHVVRKGLEASPITQCLIEKSIAGYREIEFEMMRDANDTCIAICSMENVDPVGVHTGDSVVVAPQQTLTAEEYHLLYTAAVKIIRALDIVGGCNIQIAIDNKSNQYYLIEVNPRVSRSSALASKATGYPIAKIATKLSLGFYLHELKNPVTGNTYASFEPALDYVVVKFPRWPFDKFPSANRKLGTQMKATGEVMALERNLPAAFQKAIRSLELPTLGLEWPALQSMTDAALWESIMLPDDRRFFAIFTLMRRGVSIIDIQERTGIHLYFLTCFYNLIQLENKAKSITMKTVQTDFLQELKELGFSDEWIAETWQTDLQTIRQYLQDKGIAPAFHMVDTCAGEFPAETPYYYTSWSGEGDVEPDHKQKKIAIIGSGPIRIGQGIEFDYCSVHGVLALKKAGYETILINNNPETVSTDFQIADRLYFEPLKLEDVLHVLTFEQPDGVIVQYGGQTAINLAQGLVDHGVPLLGTSPQQIDLFEDRERFYQLMLELNIPHIPGQTALDHNDLLTKAKQVGFPLLLRPSYVIGGQGMFIIQNEAELLAKIDRISYPVLLDAYYRGTEIEIDAISDGKDVVIPAIFEHIEKAGVHSGDSMAITPPLTVSSSVKELVKQYTEKIAQHVAFKGIFNIQFVLYQDRLYVLEINPRASRTVPIISKVTGVPLIALSTNVLLGEPLKKEKFLKPNFYTLKSPIFSTVKLAGVDPMLSPEMSSTGEIIAIGKTAEETFQKVLNWNDAVKAALQKNEVYVEAVEQIKEIKKLLQDGNINIASDSYFSDWIKKPNALAFVSLERTAAAKEKRLQALERQIIVITEIETLKAFLLGMNGKTTEPTAMTEWFNKQHKLEMSL</sequence>
<feature type="binding site" evidence="9">
    <location>
        <position position="208"/>
    </location>
    <ligand>
        <name>ATP</name>
        <dbReference type="ChEBI" id="CHEBI:30616"/>
        <label>1</label>
    </ligand>
</feature>
<dbReference type="Gene3D" id="3.30.470.20">
    <property type="entry name" value="ATP-grasp fold, B domain"/>
    <property type="match status" value="2"/>
</dbReference>
<dbReference type="EC" id="6.3.5.5" evidence="9"/>
<dbReference type="GO" id="GO:0004088">
    <property type="term" value="F:carbamoyl-phosphate synthase (glutamine-hydrolyzing) activity"/>
    <property type="evidence" value="ECO:0007669"/>
    <property type="project" value="UniProtKB-EC"/>
</dbReference>
<feature type="binding site" evidence="9">
    <location>
        <position position="831"/>
    </location>
    <ligand>
        <name>Mn(2+)</name>
        <dbReference type="ChEBI" id="CHEBI:29035"/>
        <label>4</label>
    </ligand>
</feature>
<dbReference type="Gene3D" id="1.10.1030.10">
    <property type="entry name" value="Carbamoyl-phosphate synthetase, large subunit oligomerisation domain"/>
    <property type="match status" value="1"/>
</dbReference>
<feature type="binding site" evidence="9">
    <location>
        <position position="751"/>
    </location>
    <ligand>
        <name>ATP</name>
        <dbReference type="ChEBI" id="CHEBI:30616"/>
        <label>2</label>
    </ligand>
</feature>
<feature type="binding site" evidence="9">
    <location>
        <position position="176"/>
    </location>
    <ligand>
        <name>ATP</name>
        <dbReference type="ChEBI" id="CHEBI:30616"/>
        <label>1</label>
    </ligand>
</feature>
<feature type="binding site" evidence="9">
    <location>
        <position position="242"/>
    </location>
    <ligand>
        <name>ATP</name>
        <dbReference type="ChEBI" id="CHEBI:30616"/>
        <label>1</label>
    </ligand>
</feature>
<feature type="binding site" evidence="9">
    <location>
        <position position="284"/>
    </location>
    <ligand>
        <name>Mg(2+)</name>
        <dbReference type="ChEBI" id="CHEBI:18420"/>
        <label>1</label>
    </ligand>
</feature>
<dbReference type="InterPro" id="IPR058047">
    <property type="entry name" value="CPSase_preATP-grasp"/>
</dbReference>
<keyword evidence="6 9" id="KW-0067">ATP-binding</keyword>